<dbReference type="Proteomes" id="UP000789508">
    <property type="component" value="Unassembled WGS sequence"/>
</dbReference>
<evidence type="ECO:0000313" key="2">
    <source>
        <dbReference type="EMBL" id="CAG8714554.1"/>
    </source>
</evidence>
<evidence type="ECO:0000313" key="3">
    <source>
        <dbReference type="Proteomes" id="UP000789508"/>
    </source>
</evidence>
<comment type="caution">
    <text evidence="2">The sequence shown here is derived from an EMBL/GenBank/DDBJ whole genome shotgun (WGS) entry which is preliminary data.</text>
</comment>
<protein>
    <submittedName>
        <fullName evidence="2">2266_t:CDS:1</fullName>
    </submittedName>
</protein>
<dbReference type="AlphaFoldDB" id="A0A9N9I0R1"/>
<keyword evidence="3" id="KW-1185">Reference proteome</keyword>
<dbReference type="OrthoDB" id="2422128at2759"/>
<proteinExistence type="predicted"/>
<dbReference type="EMBL" id="CAJVPS010023798">
    <property type="protein sequence ID" value="CAG8714554.1"/>
    <property type="molecule type" value="Genomic_DNA"/>
</dbReference>
<gene>
    <name evidence="2" type="ORF">ALEPTO_LOCUS12022</name>
</gene>
<sequence>MSSEKKFAEIEGENGKLEIEKAEIEARNAKLLKQVMEENIRHDANIAELKAEVAKLRYNNENNQRCQDNSPKEIVNVSNSIVDWCVNAKQKSSENREMDSPG</sequence>
<keyword evidence="1" id="KW-0175">Coiled coil</keyword>
<organism evidence="2 3">
    <name type="scientific">Ambispora leptoticha</name>
    <dbReference type="NCBI Taxonomy" id="144679"/>
    <lineage>
        <taxon>Eukaryota</taxon>
        <taxon>Fungi</taxon>
        <taxon>Fungi incertae sedis</taxon>
        <taxon>Mucoromycota</taxon>
        <taxon>Glomeromycotina</taxon>
        <taxon>Glomeromycetes</taxon>
        <taxon>Archaeosporales</taxon>
        <taxon>Ambisporaceae</taxon>
        <taxon>Ambispora</taxon>
    </lineage>
</organism>
<evidence type="ECO:0000256" key="1">
    <source>
        <dbReference type="SAM" id="Coils"/>
    </source>
</evidence>
<accession>A0A9N9I0R1</accession>
<name>A0A9N9I0R1_9GLOM</name>
<feature type="coiled-coil region" evidence="1">
    <location>
        <begin position="7"/>
        <end position="52"/>
    </location>
</feature>
<reference evidence="2" key="1">
    <citation type="submission" date="2021-06" db="EMBL/GenBank/DDBJ databases">
        <authorList>
            <person name="Kallberg Y."/>
            <person name="Tangrot J."/>
            <person name="Rosling A."/>
        </authorList>
    </citation>
    <scope>NUCLEOTIDE SEQUENCE</scope>
    <source>
        <strain evidence="2">FL130A</strain>
    </source>
</reference>